<dbReference type="AlphaFoldDB" id="A0A1R3L5L9"/>
<evidence type="ECO:0000256" key="5">
    <source>
        <dbReference type="ARBA" id="ARBA00038515"/>
    </source>
</evidence>
<dbReference type="Pfam" id="PF01657">
    <property type="entry name" value="Stress-antifung"/>
    <property type="match status" value="3"/>
</dbReference>
<feature type="domain" description="Gnk2-homologous" evidence="7">
    <location>
        <begin position="36"/>
        <end position="141"/>
    </location>
</feature>
<keyword evidence="3 6" id="KW-0732">Signal</keyword>
<dbReference type="EMBL" id="KV863983">
    <property type="protein sequence ID" value="ONK54907.1"/>
    <property type="molecule type" value="Genomic_DNA"/>
</dbReference>
<dbReference type="Gene3D" id="3.30.430.20">
    <property type="entry name" value="Gnk2 domain, C-X8-C-X2-C motif"/>
    <property type="match status" value="3"/>
</dbReference>
<reference evidence="9" key="1">
    <citation type="journal article" date="2017" name="Nat. Commun.">
        <title>The asparagus genome sheds light on the origin and evolution of a young Y chromosome.</title>
        <authorList>
            <person name="Harkess A."/>
            <person name="Zhou J."/>
            <person name="Xu C."/>
            <person name="Bowers J.E."/>
            <person name="Van der Hulst R."/>
            <person name="Ayyampalayam S."/>
            <person name="Mercati F."/>
            <person name="Riccardi P."/>
            <person name="McKain M.R."/>
            <person name="Kakrana A."/>
            <person name="Tang H."/>
            <person name="Ray J."/>
            <person name="Groenendijk J."/>
            <person name="Arikit S."/>
            <person name="Mathioni S.M."/>
            <person name="Nakano M."/>
            <person name="Shan H."/>
            <person name="Telgmann-Rauber A."/>
            <person name="Kanno A."/>
            <person name="Yue Z."/>
            <person name="Chen H."/>
            <person name="Li W."/>
            <person name="Chen Y."/>
            <person name="Xu X."/>
            <person name="Zhang Y."/>
            <person name="Luo S."/>
            <person name="Chen H."/>
            <person name="Gao J."/>
            <person name="Mao Z."/>
            <person name="Pires J.C."/>
            <person name="Luo M."/>
            <person name="Kudrna D."/>
            <person name="Wing R.A."/>
            <person name="Meyers B.C."/>
            <person name="Yi K."/>
            <person name="Kong H."/>
            <person name="Lavrijsen P."/>
            <person name="Sunseri F."/>
            <person name="Falavigna A."/>
            <person name="Ye Y."/>
            <person name="Leebens-Mack J.H."/>
            <person name="Chen G."/>
        </authorList>
    </citation>
    <scope>NUCLEOTIDE SEQUENCE [LARGE SCALE GENOMIC DNA]</scope>
    <source>
        <strain evidence="9">cv. DH0086</strain>
    </source>
</reference>
<evidence type="ECO:0000256" key="4">
    <source>
        <dbReference type="ARBA" id="ARBA00022737"/>
    </source>
</evidence>
<evidence type="ECO:0000256" key="1">
    <source>
        <dbReference type="ARBA" id="ARBA00004613"/>
    </source>
</evidence>
<keyword evidence="9" id="KW-1185">Reference proteome</keyword>
<comment type="subcellular location">
    <subcellularLocation>
        <location evidence="1">Secreted</location>
    </subcellularLocation>
</comment>
<protein>
    <recommendedName>
        <fullName evidence="7">Gnk2-homologous domain-containing protein</fullName>
    </recommendedName>
</protein>
<dbReference type="OMA" id="CCARYNG"/>
<dbReference type="CDD" id="cd23509">
    <property type="entry name" value="Gnk2-like"/>
    <property type="match status" value="3"/>
</dbReference>
<evidence type="ECO:0000256" key="6">
    <source>
        <dbReference type="SAM" id="SignalP"/>
    </source>
</evidence>
<keyword evidence="4" id="KW-0677">Repeat</keyword>
<accession>A0A1R3L5L9</accession>
<name>A0A1R3L5L9_ASPOF</name>
<dbReference type="InterPro" id="IPR002902">
    <property type="entry name" value="GNK2"/>
</dbReference>
<gene>
    <name evidence="8" type="ORF">A4U43_UnF9850</name>
</gene>
<evidence type="ECO:0000259" key="7">
    <source>
        <dbReference type="PROSITE" id="PS51473"/>
    </source>
</evidence>
<evidence type="ECO:0000313" key="9">
    <source>
        <dbReference type="Proteomes" id="UP000243459"/>
    </source>
</evidence>
<dbReference type="PANTHER" id="PTHR32411">
    <property type="entry name" value="CYSTEINE-RICH REPEAT SECRETORY PROTEIN 38-RELATED"/>
    <property type="match status" value="1"/>
</dbReference>
<comment type="similarity">
    <text evidence="5">Belongs to the cysteine-rich repeat secretory protein family.</text>
</comment>
<dbReference type="GO" id="GO:0005576">
    <property type="term" value="C:extracellular region"/>
    <property type="evidence" value="ECO:0007669"/>
    <property type="project" value="UniProtKB-SubCell"/>
</dbReference>
<dbReference type="OrthoDB" id="1731016at2759"/>
<feature type="signal peptide" evidence="6">
    <location>
        <begin position="1"/>
        <end position="31"/>
    </location>
</feature>
<dbReference type="InterPro" id="IPR050581">
    <property type="entry name" value="CRR_secretory_protein"/>
</dbReference>
<feature type="domain" description="Gnk2-homologous" evidence="7">
    <location>
        <begin position="255"/>
        <end position="361"/>
    </location>
</feature>
<evidence type="ECO:0000256" key="3">
    <source>
        <dbReference type="ARBA" id="ARBA00022729"/>
    </source>
</evidence>
<dbReference type="InterPro" id="IPR038408">
    <property type="entry name" value="GNK2_sf"/>
</dbReference>
<sequence>MVLQNLLWFNNPRLGLTSLLIFHLLFLHSAADNPILQPRKANCTGLSYTQNSPFATSLAAVLSSLTAKSSSSNSATFNVTTKNSSDLVYGLFMCQGDLASSDCQTCVRAAATAITTNSCSTSRQAVIWYDSCELRYSDFNFFGIPDTAGFSMSNPSQKTSSQEPFAVVADLVKTAPLNKPLMFASKALVNDDSIYALAQCSDDLSIDGCKECLTTILADIKNCCTQWRGWRYLATSCWVRYESTPFLKNLNGTPTVITEHSCSDSIFPSNSLAIVESNLNNLLQNLTTKAQTSGFYNTTVGENPDQFYGLALCRGDLTPPSNDCNTCLANARRTIIGDCPNNTQGIKWYEKCLMRYSNSNFFGVVDLAGQSSCQ</sequence>
<dbReference type="PANTHER" id="PTHR32411:SF43">
    <property type="entry name" value="CYSTEINE-RICH REPEAT SECRETORY PROTEIN 38"/>
    <property type="match status" value="1"/>
</dbReference>
<dbReference type="Gramene" id="ONK54907">
    <property type="protein sequence ID" value="ONK54907"/>
    <property type="gene ID" value="A4U43_UnF9850"/>
</dbReference>
<feature type="domain" description="Gnk2-homologous" evidence="7">
    <location>
        <begin position="143"/>
        <end position="246"/>
    </location>
</feature>
<evidence type="ECO:0000256" key="2">
    <source>
        <dbReference type="ARBA" id="ARBA00022525"/>
    </source>
</evidence>
<keyword evidence="2" id="KW-0964">Secreted</keyword>
<dbReference type="PROSITE" id="PS51473">
    <property type="entry name" value="GNK2"/>
    <property type="match status" value="3"/>
</dbReference>
<proteinExistence type="inferred from homology"/>
<organism evidence="8 9">
    <name type="scientific">Asparagus officinalis</name>
    <name type="common">Garden asparagus</name>
    <dbReference type="NCBI Taxonomy" id="4686"/>
    <lineage>
        <taxon>Eukaryota</taxon>
        <taxon>Viridiplantae</taxon>
        <taxon>Streptophyta</taxon>
        <taxon>Embryophyta</taxon>
        <taxon>Tracheophyta</taxon>
        <taxon>Spermatophyta</taxon>
        <taxon>Magnoliopsida</taxon>
        <taxon>Liliopsida</taxon>
        <taxon>Asparagales</taxon>
        <taxon>Asparagaceae</taxon>
        <taxon>Asparagoideae</taxon>
        <taxon>Asparagus</taxon>
    </lineage>
</organism>
<feature type="chain" id="PRO_5012977966" description="Gnk2-homologous domain-containing protein" evidence="6">
    <location>
        <begin position="32"/>
        <end position="374"/>
    </location>
</feature>
<dbReference type="Proteomes" id="UP000243459">
    <property type="component" value="Unassembled WGS sequence"/>
</dbReference>
<evidence type="ECO:0000313" key="8">
    <source>
        <dbReference type="EMBL" id="ONK54907.1"/>
    </source>
</evidence>